<feature type="region of interest" description="Disordered" evidence="1">
    <location>
        <begin position="65"/>
        <end position="97"/>
    </location>
</feature>
<organism evidence="2">
    <name type="scientific">Arundo donax</name>
    <name type="common">Giant reed</name>
    <name type="synonym">Donax arundinaceus</name>
    <dbReference type="NCBI Taxonomy" id="35708"/>
    <lineage>
        <taxon>Eukaryota</taxon>
        <taxon>Viridiplantae</taxon>
        <taxon>Streptophyta</taxon>
        <taxon>Embryophyta</taxon>
        <taxon>Tracheophyta</taxon>
        <taxon>Spermatophyta</taxon>
        <taxon>Magnoliopsida</taxon>
        <taxon>Liliopsida</taxon>
        <taxon>Poales</taxon>
        <taxon>Poaceae</taxon>
        <taxon>PACMAD clade</taxon>
        <taxon>Arundinoideae</taxon>
        <taxon>Arundineae</taxon>
        <taxon>Arundo</taxon>
    </lineage>
</organism>
<evidence type="ECO:0000256" key="1">
    <source>
        <dbReference type="SAM" id="MobiDB-lite"/>
    </source>
</evidence>
<reference evidence="2" key="1">
    <citation type="submission" date="2014-09" db="EMBL/GenBank/DDBJ databases">
        <authorList>
            <person name="Magalhaes I.L.F."/>
            <person name="Oliveira U."/>
            <person name="Santos F.R."/>
            <person name="Vidigal T.H.D.A."/>
            <person name="Brescovit A.D."/>
            <person name="Santos A.J."/>
        </authorList>
    </citation>
    <scope>NUCLEOTIDE SEQUENCE</scope>
    <source>
        <tissue evidence="2">Shoot tissue taken approximately 20 cm above the soil surface</tissue>
    </source>
</reference>
<accession>A0A0A9HQ93</accession>
<name>A0A0A9HQ93_ARUDO</name>
<dbReference type="AlphaFoldDB" id="A0A0A9HQ93"/>
<proteinExistence type="predicted"/>
<sequence>MAGCSWHDQILQAQHLGLLPDVPPPVAVGGRLLEEGHPEEHGELARRWAPGVGLHRPDVVERRLTAVPCLPKSQSEQRKSPRPRARHGNNGPGGAWAWQEQTLLAPCTWRSQGRQSMAASVRQ</sequence>
<protein>
    <submittedName>
        <fullName evidence="2">Uncharacterized protein</fullName>
    </submittedName>
</protein>
<reference evidence="2" key="2">
    <citation type="journal article" date="2015" name="Data Brief">
        <title>Shoot transcriptome of the giant reed, Arundo donax.</title>
        <authorList>
            <person name="Barrero R.A."/>
            <person name="Guerrero F.D."/>
            <person name="Moolhuijzen P."/>
            <person name="Goolsby J.A."/>
            <person name="Tidwell J."/>
            <person name="Bellgard S.E."/>
            <person name="Bellgard M.I."/>
        </authorList>
    </citation>
    <scope>NUCLEOTIDE SEQUENCE</scope>
    <source>
        <tissue evidence="2">Shoot tissue taken approximately 20 cm above the soil surface</tissue>
    </source>
</reference>
<evidence type="ECO:0000313" key="2">
    <source>
        <dbReference type="EMBL" id="JAE38004.1"/>
    </source>
</evidence>
<dbReference type="EMBL" id="GBRH01159892">
    <property type="protein sequence ID" value="JAE38004.1"/>
    <property type="molecule type" value="Transcribed_RNA"/>
</dbReference>